<comment type="caution">
    <text evidence="9">The sequence shown here is derived from an EMBL/GenBank/DDBJ whole genome shotgun (WGS) entry which is preliminary data.</text>
</comment>
<dbReference type="InterPro" id="IPR012340">
    <property type="entry name" value="NA-bd_OB-fold"/>
</dbReference>
<keyword evidence="10" id="KW-1185">Reference proteome</keyword>
<evidence type="ECO:0000256" key="3">
    <source>
        <dbReference type="ARBA" id="ARBA00022771"/>
    </source>
</evidence>
<evidence type="ECO:0000259" key="7">
    <source>
        <dbReference type="Pfam" id="PF02721"/>
    </source>
</evidence>
<evidence type="ECO:0000313" key="9">
    <source>
        <dbReference type="EMBL" id="KAH0852529.1"/>
    </source>
</evidence>
<dbReference type="Proteomes" id="UP000824890">
    <property type="component" value="Unassembled WGS sequence"/>
</dbReference>
<organism evidence="9 10">
    <name type="scientific">Brassica napus</name>
    <name type="common">Rape</name>
    <dbReference type="NCBI Taxonomy" id="3708"/>
    <lineage>
        <taxon>Eukaryota</taxon>
        <taxon>Viridiplantae</taxon>
        <taxon>Streptophyta</taxon>
        <taxon>Embryophyta</taxon>
        <taxon>Tracheophyta</taxon>
        <taxon>Spermatophyta</taxon>
        <taxon>Magnoliopsida</taxon>
        <taxon>eudicotyledons</taxon>
        <taxon>Gunneridae</taxon>
        <taxon>Pentapetalae</taxon>
        <taxon>rosids</taxon>
        <taxon>malvids</taxon>
        <taxon>Brassicales</taxon>
        <taxon>Brassicaceae</taxon>
        <taxon>Brassiceae</taxon>
        <taxon>Brassica</taxon>
    </lineage>
</organism>
<dbReference type="PANTHER" id="PTHR47165:SF4">
    <property type="entry name" value="OS03G0429900 PROTEIN"/>
    <property type="match status" value="1"/>
</dbReference>
<accession>A0ABQ7X990</accession>
<dbReference type="CDD" id="cd04480">
    <property type="entry name" value="RPA1_DBD_A_like"/>
    <property type="match status" value="1"/>
</dbReference>
<name>A0ABQ7X990_BRANA</name>
<feature type="domain" description="Replication factor A C-terminal" evidence="8">
    <location>
        <begin position="240"/>
        <end position="334"/>
    </location>
</feature>
<dbReference type="CDD" id="cd04476">
    <property type="entry name" value="RPA1_DBD_C"/>
    <property type="match status" value="1"/>
</dbReference>
<feature type="domain" description="Replication protein A 70 kDa DNA-binding subunit B/D first OB fold" evidence="7">
    <location>
        <begin position="13"/>
        <end position="109"/>
    </location>
</feature>
<evidence type="ECO:0000256" key="4">
    <source>
        <dbReference type="ARBA" id="ARBA00022833"/>
    </source>
</evidence>
<evidence type="ECO:0000313" key="10">
    <source>
        <dbReference type="Proteomes" id="UP000824890"/>
    </source>
</evidence>
<comment type="similarity">
    <text evidence="1">Belongs to the replication factor A protein 1 family.</text>
</comment>
<sequence>LTTGKASVAMYFNDISPGRSESQLRFRLIHFWEARNIAKARAFLGLELLLIDEHGTVMQGFISSNRAETYRPHLKAGATYTLQIFFATRSKEIYRVADQSLTISFSNGSVLAPLDDDDIPVSVSFPADRFRFHTHDDFQANRGLRGDLYDVVGHLRLVNGQSLIDRPVLDEAEIISMRHVLWSRYEAVPLGQGCKRFLQEIHIQLTSNPEIANRVTRVETMTIGQIFAYIKQEYAKEASFDCIATIDDVERDSAWYYIACGGCQTKATRGPSSLMCAKCGNTNVSGVAKYLAKISVYDNNDQAVFILLGDAGTELTGKQAAELVDNYFEANQELGAGHQMPAPPPQALIDTIGQTHKFRVKVSNLNFSGKIQAITVTKVFSPEILPPVPTLTEIPLDAEDEVSLATASVVDGSGINADDGNESSSKRDESQKAKRPKHGN</sequence>
<feature type="region of interest" description="Disordered" evidence="6">
    <location>
        <begin position="409"/>
        <end position="440"/>
    </location>
</feature>
<evidence type="ECO:0000256" key="5">
    <source>
        <dbReference type="ARBA" id="ARBA00023125"/>
    </source>
</evidence>
<dbReference type="SUPFAM" id="SSF50249">
    <property type="entry name" value="Nucleic acid-binding proteins"/>
    <property type="match status" value="2"/>
</dbReference>
<dbReference type="InterPro" id="IPR047192">
    <property type="entry name" value="Euk_RPA1_DBD_C"/>
</dbReference>
<keyword evidence="2" id="KW-0479">Metal-binding</keyword>
<keyword evidence="5" id="KW-0238">DNA-binding</keyword>
<evidence type="ECO:0008006" key="11">
    <source>
        <dbReference type="Google" id="ProtNLM"/>
    </source>
</evidence>
<feature type="non-terminal residue" evidence="9">
    <location>
        <position position="1"/>
    </location>
</feature>
<dbReference type="Pfam" id="PF02721">
    <property type="entry name" value="DUF223"/>
    <property type="match status" value="1"/>
</dbReference>
<evidence type="ECO:0000259" key="8">
    <source>
        <dbReference type="Pfam" id="PF08646"/>
    </source>
</evidence>
<gene>
    <name evidence="9" type="ORF">HID58_093912</name>
</gene>
<evidence type="ECO:0000256" key="6">
    <source>
        <dbReference type="SAM" id="MobiDB-lite"/>
    </source>
</evidence>
<evidence type="ECO:0000256" key="2">
    <source>
        <dbReference type="ARBA" id="ARBA00022723"/>
    </source>
</evidence>
<proteinExistence type="inferred from homology"/>
<dbReference type="PANTHER" id="PTHR47165">
    <property type="entry name" value="OS03G0429900 PROTEIN"/>
    <property type="match status" value="1"/>
</dbReference>
<dbReference type="Gene3D" id="2.40.50.140">
    <property type="entry name" value="Nucleic acid-binding proteins"/>
    <property type="match status" value="2"/>
</dbReference>
<dbReference type="InterPro" id="IPR013955">
    <property type="entry name" value="Rep_factor-A_C"/>
</dbReference>
<dbReference type="Pfam" id="PF08646">
    <property type="entry name" value="Rep_fac-A_C"/>
    <property type="match status" value="1"/>
</dbReference>
<reference evidence="9 10" key="1">
    <citation type="submission" date="2021-05" db="EMBL/GenBank/DDBJ databases">
        <title>Genome Assembly of Synthetic Allotetraploid Brassica napus Reveals Homoeologous Exchanges between Subgenomes.</title>
        <authorList>
            <person name="Davis J.T."/>
        </authorList>
    </citation>
    <scope>NUCLEOTIDE SEQUENCE [LARGE SCALE GENOMIC DNA]</scope>
    <source>
        <strain evidence="10">cv. Da-Ae</strain>
        <tissue evidence="9">Seedling</tissue>
    </source>
</reference>
<keyword evidence="4" id="KW-0862">Zinc</keyword>
<protein>
    <recommendedName>
        <fullName evidence="11">Replication factor A C-terminal domain-containing protein</fullName>
    </recommendedName>
</protein>
<dbReference type="InterPro" id="IPR003871">
    <property type="entry name" value="RFA1B/D_OB_1st"/>
</dbReference>
<keyword evidence="3" id="KW-0863">Zinc-finger</keyword>
<evidence type="ECO:0000256" key="1">
    <source>
        <dbReference type="ARBA" id="ARBA00005690"/>
    </source>
</evidence>
<dbReference type="EMBL" id="JAGKQM010001049">
    <property type="protein sequence ID" value="KAH0852529.1"/>
    <property type="molecule type" value="Genomic_DNA"/>
</dbReference>